<dbReference type="Pfam" id="PF04082">
    <property type="entry name" value="Fungal_trans"/>
    <property type="match status" value="1"/>
</dbReference>
<dbReference type="PROSITE" id="PS00463">
    <property type="entry name" value="ZN2_CY6_FUNGAL_1"/>
    <property type="match status" value="1"/>
</dbReference>
<dbReference type="CDD" id="cd12148">
    <property type="entry name" value="fungal_TF_MHR"/>
    <property type="match status" value="1"/>
</dbReference>
<dbReference type="GeneID" id="13885284"/>
<dbReference type="InterPro" id="IPR050987">
    <property type="entry name" value="AtrR-like"/>
</dbReference>
<dbReference type="InParanoid" id="H2ASL5"/>
<dbReference type="OrthoDB" id="5600212at2759"/>
<dbReference type="KEGG" id="kaf:KAFR_0C03730"/>
<dbReference type="HOGENOM" id="CLU_023197_0_0_1"/>
<comment type="subcellular location">
    <subcellularLocation>
        <location evidence="1">Nucleus</location>
    </subcellularLocation>
</comment>
<organism evidence="7 8">
    <name type="scientific">Kazachstania africana (strain ATCC 22294 / BCRC 22015 / CBS 2517 / CECT 1963 / NBRC 1671 / NRRL Y-8276)</name>
    <name type="common">Yeast</name>
    <name type="synonym">Kluyveromyces africanus</name>
    <dbReference type="NCBI Taxonomy" id="1071382"/>
    <lineage>
        <taxon>Eukaryota</taxon>
        <taxon>Fungi</taxon>
        <taxon>Dikarya</taxon>
        <taxon>Ascomycota</taxon>
        <taxon>Saccharomycotina</taxon>
        <taxon>Saccharomycetes</taxon>
        <taxon>Saccharomycetales</taxon>
        <taxon>Saccharomycetaceae</taxon>
        <taxon>Kazachstania</taxon>
    </lineage>
</organism>
<dbReference type="AlphaFoldDB" id="H2ASL5"/>
<name>H2ASL5_KAZAF</name>
<evidence type="ECO:0000256" key="2">
    <source>
        <dbReference type="ARBA" id="ARBA00022723"/>
    </source>
</evidence>
<keyword evidence="3" id="KW-0862">Zinc</keyword>
<dbReference type="InterPro" id="IPR001138">
    <property type="entry name" value="Zn2Cys6_DnaBD"/>
</dbReference>
<reference evidence="7 8" key="1">
    <citation type="journal article" date="2011" name="Proc. Natl. Acad. Sci. U.S.A.">
        <title>Evolutionary erosion of yeast sex chromosomes by mating-type switching accidents.</title>
        <authorList>
            <person name="Gordon J.L."/>
            <person name="Armisen D."/>
            <person name="Proux-Wera E."/>
            <person name="Oheigeartaigh S.S."/>
            <person name="Byrne K.P."/>
            <person name="Wolfe K.H."/>
        </authorList>
    </citation>
    <scope>NUCLEOTIDE SEQUENCE [LARGE SCALE GENOMIC DNA]</scope>
    <source>
        <strain evidence="8">ATCC 22294 / BCRC 22015 / CBS 2517 / CECT 1963 / NBRC 1671 / NRRL Y-8276</strain>
    </source>
</reference>
<dbReference type="SMART" id="SM00906">
    <property type="entry name" value="Fungal_trans"/>
    <property type="match status" value="1"/>
</dbReference>
<dbReference type="GO" id="GO:0005634">
    <property type="term" value="C:nucleus"/>
    <property type="evidence" value="ECO:0007669"/>
    <property type="project" value="UniProtKB-SubCell"/>
</dbReference>
<evidence type="ECO:0000256" key="4">
    <source>
        <dbReference type="ARBA" id="ARBA00023125"/>
    </source>
</evidence>
<keyword evidence="5" id="KW-0539">Nucleus</keyword>
<feature type="domain" description="Zn(2)-C6 fungal-type" evidence="6">
    <location>
        <begin position="23"/>
        <end position="52"/>
    </location>
</feature>
<dbReference type="PANTHER" id="PTHR46910">
    <property type="entry name" value="TRANSCRIPTION FACTOR PDR1"/>
    <property type="match status" value="1"/>
</dbReference>
<keyword evidence="2" id="KW-0479">Metal-binding</keyword>
<proteinExistence type="predicted"/>
<evidence type="ECO:0000259" key="6">
    <source>
        <dbReference type="PROSITE" id="PS50048"/>
    </source>
</evidence>
<dbReference type="STRING" id="1071382.H2ASL5"/>
<dbReference type="InterPro" id="IPR007219">
    <property type="entry name" value="XnlR_reg_dom"/>
</dbReference>
<dbReference type="CDD" id="cd00067">
    <property type="entry name" value="GAL4"/>
    <property type="match status" value="1"/>
</dbReference>
<dbReference type="RefSeq" id="XP_003956500.1">
    <property type="nucleotide sequence ID" value="XM_003956451.1"/>
</dbReference>
<dbReference type="Proteomes" id="UP000005220">
    <property type="component" value="Chromosome 3"/>
</dbReference>
<evidence type="ECO:0000313" key="7">
    <source>
        <dbReference type="EMBL" id="CCF57365.1"/>
    </source>
</evidence>
<dbReference type="FunCoup" id="H2ASL5">
    <property type="interactions" value="225"/>
</dbReference>
<dbReference type="InterPro" id="IPR036864">
    <property type="entry name" value="Zn2-C6_fun-type_DNA-bd_sf"/>
</dbReference>
<evidence type="ECO:0000256" key="5">
    <source>
        <dbReference type="ARBA" id="ARBA00023242"/>
    </source>
</evidence>
<dbReference type="PANTHER" id="PTHR46910:SF3">
    <property type="entry name" value="HALOTOLERANCE PROTEIN 9-RELATED"/>
    <property type="match status" value="1"/>
</dbReference>
<protein>
    <recommendedName>
        <fullName evidence="6">Zn(2)-C6 fungal-type domain-containing protein</fullName>
    </recommendedName>
</protein>
<dbReference type="GO" id="GO:0008270">
    <property type="term" value="F:zinc ion binding"/>
    <property type="evidence" value="ECO:0007669"/>
    <property type="project" value="InterPro"/>
</dbReference>
<evidence type="ECO:0000313" key="8">
    <source>
        <dbReference type="Proteomes" id="UP000005220"/>
    </source>
</evidence>
<dbReference type="Pfam" id="PF00172">
    <property type="entry name" value="Zn_clus"/>
    <property type="match status" value="1"/>
</dbReference>
<dbReference type="PROSITE" id="PS50048">
    <property type="entry name" value="ZN2_CY6_FUNGAL_2"/>
    <property type="match status" value="1"/>
</dbReference>
<dbReference type="SUPFAM" id="SSF57701">
    <property type="entry name" value="Zn2/Cys6 DNA-binding domain"/>
    <property type="match status" value="1"/>
</dbReference>
<dbReference type="SMART" id="SM00066">
    <property type="entry name" value="GAL4"/>
    <property type="match status" value="1"/>
</dbReference>
<gene>
    <name evidence="7" type="primary">KAFR0C03730</name>
    <name evidence="7" type="ORF">KAFR_0C03730</name>
</gene>
<keyword evidence="4" id="KW-0238">DNA-binding</keyword>
<dbReference type="GO" id="GO:0003677">
    <property type="term" value="F:DNA binding"/>
    <property type="evidence" value="ECO:0007669"/>
    <property type="project" value="UniProtKB-KW"/>
</dbReference>
<evidence type="ECO:0000256" key="1">
    <source>
        <dbReference type="ARBA" id="ARBA00004123"/>
    </source>
</evidence>
<evidence type="ECO:0000256" key="3">
    <source>
        <dbReference type="ARBA" id="ARBA00022833"/>
    </source>
</evidence>
<keyword evidence="8" id="KW-1185">Reference proteome</keyword>
<dbReference type="GO" id="GO:0000981">
    <property type="term" value="F:DNA-binding transcription factor activity, RNA polymerase II-specific"/>
    <property type="evidence" value="ECO:0007669"/>
    <property type="project" value="InterPro"/>
</dbReference>
<dbReference type="EMBL" id="HE650823">
    <property type="protein sequence ID" value="CCF57365.1"/>
    <property type="molecule type" value="Genomic_DNA"/>
</dbReference>
<sequence length="791" mass="91851">MAGSSITKPYTYNKRSSHRVSRACNSCRKRKVKCNGVQPCSKCITSNLRCHYDGIQVDMVKNNLYKDEEDVRKCLRPLVQSIKNLEKLSFANPAKVNSLIQTLSTSIEDLKHDLRLSLKEESVSNLQSELSLETHLIDGDYVLFNSFAAFPINSSNTKHTSLSFWGLYSPIMLLSDQGFRWLFKRLLISPNVDDIDVKRTIYLYLKFMDYATSMYLEATEYSKSPLLWYRKSFDVGSTTTDVDLIKIILLDICKSTSYGAVGIEIKKPDMVMKSINSLYKHLDKMPGVSTSPSKRFQLEPLLFMLFLEVLQKPSYSGIYTVEMLSPQLDFLEFYFWSAETTALNRLIGPIVRLGIDLGFNRWEFYLNLDENEANERRKMWWKCYWWDKYGSLLTGKQFQIMEEQMACLLPKEWIELGVNEKMDPSTFMRCVNFENCSNEVAAEIGHYLLAKIIQQVYVKIMYNAQLCDYRIFSKECSEMESTVEILFEECADICQLLDSMEELFSQPFSASKNIEDYEFYLTYANSKILILTYMENVCVRLSSASNPSKKGDIAAYVAELQEKRLDTAVRAVQRSFSHESPNTYKFLQVHLMLLIQINIYCINNMEKVGVENYLFLACDIASMYADYLRTIQKPENVKYKHFMKSIENCIYFIFILTRVSFQILQKSRSISEVQVIKMAQEYSTSTGHLCKELLDVSSPCFAELLACPFISSWHKQVKDMVREVGGSTFFEKLETTGYERKERVIMPEKNSKIHNTLIEGFEPFENLEEFLRLDIFPDLYSNFFGTDDFHI</sequence>
<dbReference type="GO" id="GO:0006351">
    <property type="term" value="P:DNA-templated transcription"/>
    <property type="evidence" value="ECO:0007669"/>
    <property type="project" value="InterPro"/>
</dbReference>
<dbReference type="eggNOG" id="ENOG502RYRF">
    <property type="taxonomic scope" value="Eukaryota"/>
</dbReference>
<accession>H2ASL5</accession>
<dbReference type="GO" id="GO:0045944">
    <property type="term" value="P:positive regulation of transcription by RNA polymerase II"/>
    <property type="evidence" value="ECO:0007669"/>
    <property type="project" value="UniProtKB-ARBA"/>
</dbReference>
<dbReference type="Gene3D" id="4.10.240.10">
    <property type="entry name" value="Zn(2)-C6 fungal-type DNA-binding domain"/>
    <property type="match status" value="1"/>
</dbReference>